<evidence type="ECO:0000259" key="2">
    <source>
        <dbReference type="Pfam" id="PF02036"/>
    </source>
</evidence>
<evidence type="ECO:0000313" key="3">
    <source>
        <dbReference type="EMBL" id="APC02063.1"/>
    </source>
</evidence>
<comment type="function">
    <text evidence="1">Required for ubiquinone (coenzyme Q) biosynthesis. Binds hydrophobic ubiquinone biosynthetic intermediates via its SCP2 domain and is essential for the stability of the Ubi complex. May constitute a docking platform where Ubi enzymes assemble and access their SCP2-bound polyprenyl substrates.</text>
</comment>
<dbReference type="Pfam" id="PF02036">
    <property type="entry name" value="SCP2"/>
    <property type="match status" value="1"/>
</dbReference>
<dbReference type="InterPro" id="IPR003033">
    <property type="entry name" value="SCP2_sterol-bd_dom"/>
</dbReference>
<dbReference type="RefSeq" id="WP_011903730.1">
    <property type="nucleotide sequence ID" value="NZ_CP015016.1"/>
</dbReference>
<reference evidence="3" key="1">
    <citation type="journal article" date="2017" name="Appl. Environ. Microbiol.">
        <title>Microdiversification of a pelagic Polynucleobacter species is mainly driven by acquisition of genomic islands from a partially interspecific gene pool.</title>
        <authorList>
            <person name="Hoetzinger M."/>
            <person name="Hahn M.W."/>
            <person name="Jezberova J."/>
            <person name="Schmidt J."/>
            <person name="Koll U."/>
        </authorList>
    </citation>
    <scope>NUCLEOTIDE SEQUENCE</scope>
    <source>
        <strain evidence="3">MWH-RechtKol4</strain>
    </source>
</reference>
<evidence type="ECO:0000313" key="4">
    <source>
        <dbReference type="Proteomes" id="UP000182060"/>
    </source>
</evidence>
<evidence type="ECO:0000256" key="1">
    <source>
        <dbReference type="HAMAP-Rule" id="MF_02215"/>
    </source>
</evidence>
<dbReference type="GeneID" id="31482285"/>
<dbReference type="EMBL" id="CP015017">
    <property type="protein sequence ID" value="APC02063.1"/>
    <property type="molecule type" value="Genomic_DNA"/>
</dbReference>
<dbReference type="HAMAP" id="MF_02215">
    <property type="entry name" value="UbiJ"/>
    <property type="match status" value="1"/>
</dbReference>
<comment type="similarity">
    <text evidence="1">Belongs to the UbiJ family.</text>
</comment>
<keyword evidence="1" id="KW-0963">Cytoplasm</keyword>
<dbReference type="AlphaFoldDB" id="A0AAC9IYB7"/>
<dbReference type="GO" id="GO:0005737">
    <property type="term" value="C:cytoplasm"/>
    <property type="evidence" value="ECO:0007669"/>
    <property type="project" value="UniProtKB-SubCell"/>
</dbReference>
<comment type="subcellular location">
    <subcellularLocation>
        <location evidence="1">Cytoplasm</location>
    </subcellularLocation>
</comment>
<dbReference type="InterPro" id="IPR038989">
    <property type="entry name" value="UbiJ"/>
</dbReference>
<comment type="pathway">
    <text evidence="1">Cofactor biosynthesis; ubiquinone biosynthesis.</text>
</comment>
<dbReference type="GO" id="GO:0006744">
    <property type="term" value="P:ubiquinone biosynthetic process"/>
    <property type="evidence" value="ECO:0007669"/>
    <property type="project" value="UniProtKB-UniRule"/>
</dbReference>
<accession>A0AAC9IYB7</accession>
<proteinExistence type="inferred from homology"/>
<dbReference type="PANTHER" id="PTHR38693:SF1">
    <property type="entry name" value="UBIQUINONE BIOSYNTHESIS ACCESSORY FACTOR UBIJ"/>
    <property type="match status" value="1"/>
</dbReference>
<protein>
    <recommendedName>
        <fullName evidence="1">Ubiquinone biosynthesis accessory factor UbiJ</fullName>
    </recommendedName>
</protein>
<sequence length="206" mass="22591">MNTSFSTTHTIAAGAACRGINHVLSSEPWACTELAKHSGKTVLLELPLGKMCFEINSIGFLAAVKEGDHSSLVLEVSSKALAELMGGPGNLREQAFKAVKITGDADLAQLIGRLAGQLRWEYEEDLARLVGDAPANFAVRKGKKLISATRSAATDLLDNVVEYVSEERKVLLNQRDFMVRKTELNNLRDSVDRIEKRIQLLEQKAK</sequence>
<dbReference type="OMA" id="LEQEPWA"/>
<keyword evidence="1" id="KW-0831">Ubiquinone biosynthesis</keyword>
<organism evidence="3 4">
    <name type="scientific">Polynucleobacter asymbioticus</name>
    <dbReference type="NCBI Taxonomy" id="576611"/>
    <lineage>
        <taxon>Bacteria</taxon>
        <taxon>Pseudomonadati</taxon>
        <taxon>Pseudomonadota</taxon>
        <taxon>Betaproteobacteria</taxon>
        <taxon>Burkholderiales</taxon>
        <taxon>Burkholderiaceae</taxon>
        <taxon>Polynucleobacter</taxon>
    </lineage>
</organism>
<dbReference type="PANTHER" id="PTHR38693">
    <property type="entry name" value="UBIQUINONE BIOSYNTHESIS PROTEIN UBIJ"/>
    <property type="match status" value="1"/>
</dbReference>
<gene>
    <name evidence="1" type="primary">ubiJ</name>
    <name evidence="3" type="ORF">AOC25_10760</name>
</gene>
<feature type="domain" description="SCP2" evidence="2">
    <location>
        <begin position="20"/>
        <end position="114"/>
    </location>
</feature>
<dbReference type="Proteomes" id="UP000182060">
    <property type="component" value="Chromosome"/>
</dbReference>
<name>A0AAC9IYB7_9BURK</name>